<proteinExistence type="inferred from homology"/>
<gene>
    <name evidence="4 7" type="primary">msrA</name>
    <name evidence="7" type="ORF">MJO52_16955</name>
</gene>
<keyword evidence="8" id="KW-1185">Reference proteome</keyword>
<evidence type="ECO:0000313" key="7">
    <source>
        <dbReference type="EMBL" id="USD20739.1"/>
    </source>
</evidence>
<keyword evidence="1 4" id="KW-0560">Oxidoreductase</keyword>
<organism evidence="7 8">
    <name type="scientific">Microbulbifer variabilis</name>
    <dbReference type="NCBI Taxonomy" id="266805"/>
    <lineage>
        <taxon>Bacteria</taxon>
        <taxon>Pseudomonadati</taxon>
        <taxon>Pseudomonadota</taxon>
        <taxon>Gammaproteobacteria</taxon>
        <taxon>Cellvibrionales</taxon>
        <taxon>Microbulbiferaceae</taxon>
        <taxon>Microbulbifer</taxon>
    </lineage>
</organism>
<dbReference type="RefSeq" id="WP_252083147.1">
    <property type="nucleotide sequence ID" value="NZ_CP092418.1"/>
</dbReference>
<comment type="similarity">
    <text evidence="4">Belongs to the MsrA Met sulfoxide reductase family.</text>
</comment>
<dbReference type="Pfam" id="PF01625">
    <property type="entry name" value="PMSR"/>
    <property type="match status" value="1"/>
</dbReference>
<evidence type="ECO:0000256" key="2">
    <source>
        <dbReference type="ARBA" id="ARBA00047806"/>
    </source>
</evidence>
<evidence type="ECO:0000313" key="8">
    <source>
        <dbReference type="Proteomes" id="UP001055658"/>
    </source>
</evidence>
<dbReference type="SUPFAM" id="SSF55068">
    <property type="entry name" value="Peptide methionine sulfoxide reductase"/>
    <property type="match status" value="1"/>
</dbReference>
<dbReference type="NCBIfam" id="TIGR00401">
    <property type="entry name" value="msrA"/>
    <property type="match status" value="1"/>
</dbReference>
<feature type="active site" evidence="4">
    <location>
        <position position="33"/>
    </location>
</feature>
<dbReference type="InterPro" id="IPR002569">
    <property type="entry name" value="Met_Sox_Rdtase_MsrA_dom"/>
</dbReference>
<dbReference type="InterPro" id="IPR036509">
    <property type="entry name" value="Met_Sox_Rdtase_MsrA_sf"/>
</dbReference>
<dbReference type="EC" id="1.8.4.11" evidence="4"/>
<dbReference type="Gene3D" id="3.30.1060.10">
    <property type="entry name" value="Peptide methionine sulphoxide reductase MsrA"/>
    <property type="match status" value="1"/>
</dbReference>
<comment type="catalytic activity">
    <reaction evidence="3 4">
        <text>[thioredoxin]-disulfide + L-methionine + H2O = L-methionine (S)-S-oxide + [thioredoxin]-dithiol</text>
        <dbReference type="Rhea" id="RHEA:19993"/>
        <dbReference type="Rhea" id="RHEA-COMP:10698"/>
        <dbReference type="Rhea" id="RHEA-COMP:10700"/>
        <dbReference type="ChEBI" id="CHEBI:15377"/>
        <dbReference type="ChEBI" id="CHEBI:29950"/>
        <dbReference type="ChEBI" id="CHEBI:50058"/>
        <dbReference type="ChEBI" id="CHEBI:57844"/>
        <dbReference type="ChEBI" id="CHEBI:58772"/>
        <dbReference type="EC" id="1.8.4.11"/>
    </reaction>
</comment>
<feature type="chain" id="PRO_5045543124" description="Peptide methionine sulfoxide reductase MsrA" evidence="5">
    <location>
        <begin position="19"/>
        <end position="200"/>
    </location>
</feature>
<evidence type="ECO:0000256" key="5">
    <source>
        <dbReference type="SAM" id="SignalP"/>
    </source>
</evidence>
<dbReference type="PANTHER" id="PTHR43774:SF1">
    <property type="entry name" value="PEPTIDE METHIONINE SULFOXIDE REDUCTASE MSRA 2"/>
    <property type="match status" value="1"/>
</dbReference>
<dbReference type="Proteomes" id="UP001055658">
    <property type="component" value="Chromosome"/>
</dbReference>
<protein>
    <recommendedName>
        <fullName evidence="4">Peptide methionine sulfoxide reductase MsrA</fullName>
        <shortName evidence="4">Protein-methionine-S-oxide reductase</shortName>
        <ecNumber evidence="4">1.8.4.11</ecNumber>
    </recommendedName>
    <alternativeName>
        <fullName evidence="4">Peptide-methionine (S)-S-oxide reductase</fullName>
        <shortName evidence="4">Peptide Met(O) reductase</shortName>
    </alternativeName>
</protein>
<dbReference type="PANTHER" id="PTHR43774">
    <property type="entry name" value="PEPTIDE METHIONINE SULFOXIDE REDUCTASE"/>
    <property type="match status" value="1"/>
</dbReference>
<comment type="catalytic activity">
    <reaction evidence="2 4">
        <text>L-methionyl-[protein] + [thioredoxin]-disulfide + H2O = L-methionyl-(S)-S-oxide-[protein] + [thioredoxin]-dithiol</text>
        <dbReference type="Rhea" id="RHEA:14217"/>
        <dbReference type="Rhea" id="RHEA-COMP:10698"/>
        <dbReference type="Rhea" id="RHEA-COMP:10700"/>
        <dbReference type="Rhea" id="RHEA-COMP:12313"/>
        <dbReference type="Rhea" id="RHEA-COMP:12315"/>
        <dbReference type="ChEBI" id="CHEBI:15377"/>
        <dbReference type="ChEBI" id="CHEBI:16044"/>
        <dbReference type="ChEBI" id="CHEBI:29950"/>
        <dbReference type="ChEBI" id="CHEBI:44120"/>
        <dbReference type="ChEBI" id="CHEBI:50058"/>
        <dbReference type="EC" id="1.8.4.11"/>
    </reaction>
</comment>
<sequence>MRGIFTLFILLAATLGYAQDSPDIRTAIFAGGCFWCMEPPYDKVNGVLETTSGYSGGHVKNPSYDQVSAGGTGHAEVVQVKYDANKVSYSELLNIFWHNVDPFDAGGQFCDRGDQYRAEIFYGNEEEKKLAEESKKKVEAELGKKVVTQIKPAATFYPAEAYHQDYYQRNPLRYKYYRFRCGRDQRLEEVWGKGKGKSKS</sequence>
<dbReference type="EMBL" id="CP092418">
    <property type="protein sequence ID" value="USD20739.1"/>
    <property type="molecule type" value="Genomic_DNA"/>
</dbReference>
<name>A0ABY4VFK7_9GAMM</name>
<evidence type="ECO:0000259" key="6">
    <source>
        <dbReference type="Pfam" id="PF01625"/>
    </source>
</evidence>
<dbReference type="HAMAP" id="MF_01401">
    <property type="entry name" value="MsrA"/>
    <property type="match status" value="1"/>
</dbReference>
<evidence type="ECO:0000256" key="4">
    <source>
        <dbReference type="HAMAP-Rule" id="MF_01401"/>
    </source>
</evidence>
<evidence type="ECO:0000256" key="3">
    <source>
        <dbReference type="ARBA" id="ARBA00048782"/>
    </source>
</evidence>
<accession>A0ABY4VFK7</accession>
<evidence type="ECO:0000256" key="1">
    <source>
        <dbReference type="ARBA" id="ARBA00023002"/>
    </source>
</evidence>
<reference evidence="7" key="1">
    <citation type="submission" date="2022-02" db="EMBL/GenBank/DDBJ databases">
        <title>Coral-associated bacteria.</title>
        <authorList>
            <person name="Tang K."/>
            <person name="Wang X."/>
        </authorList>
    </citation>
    <scope>NUCLEOTIDE SEQUENCE</scope>
    <source>
        <strain evidence="7">SCSIO 43006</strain>
    </source>
</reference>
<keyword evidence="5" id="KW-0732">Signal</keyword>
<feature type="domain" description="Peptide methionine sulphoxide reductase MsrA" evidence="6">
    <location>
        <begin position="26"/>
        <end position="175"/>
    </location>
</feature>
<comment type="function">
    <text evidence="4">Has an important function as a repair enzyme for proteins that have been inactivated by oxidation. Catalyzes the reversible oxidation-reduction of methionine sulfoxide in proteins to methionine.</text>
</comment>
<feature type="signal peptide" evidence="5">
    <location>
        <begin position="1"/>
        <end position="18"/>
    </location>
</feature>
<dbReference type="GO" id="GO:0008113">
    <property type="term" value="F:peptide-methionine (S)-S-oxide reductase activity"/>
    <property type="evidence" value="ECO:0007669"/>
    <property type="project" value="UniProtKB-EC"/>
</dbReference>